<dbReference type="RefSeq" id="WP_135265145.1">
    <property type="nucleotide sequence ID" value="NZ_SMLM01000003.1"/>
</dbReference>
<dbReference type="InterPro" id="IPR003758">
    <property type="entry name" value="LpxK"/>
</dbReference>
<evidence type="ECO:0000256" key="4">
    <source>
        <dbReference type="ARBA" id="ARBA00016436"/>
    </source>
</evidence>
<reference evidence="14 15" key="1">
    <citation type="submission" date="2019-03" db="EMBL/GenBank/DDBJ databases">
        <title>Ramlibacter henchirensis DSM 14656, whole genome shotgun sequence.</title>
        <authorList>
            <person name="Zhang X."/>
            <person name="Feng G."/>
            <person name="Zhu H."/>
        </authorList>
    </citation>
    <scope>NUCLEOTIDE SEQUENCE [LARGE SCALE GENOMIC DNA]</scope>
    <source>
        <strain evidence="14 15">DSM 14656</strain>
    </source>
</reference>
<evidence type="ECO:0000256" key="12">
    <source>
        <dbReference type="ARBA" id="ARBA00029757"/>
    </source>
</evidence>
<comment type="caution">
    <text evidence="14">The sequence shown here is derived from an EMBL/GenBank/DDBJ whole genome shotgun (WGS) entry which is preliminary data.</text>
</comment>
<dbReference type="NCBIfam" id="TIGR00682">
    <property type="entry name" value="lpxK"/>
    <property type="match status" value="1"/>
</dbReference>
<evidence type="ECO:0000313" key="15">
    <source>
        <dbReference type="Proteomes" id="UP000298180"/>
    </source>
</evidence>
<dbReference type="InterPro" id="IPR027417">
    <property type="entry name" value="P-loop_NTPase"/>
</dbReference>
<dbReference type="GO" id="GO:0009244">
    <property type="term" value="P:lipopolysaccharide core region biosynthetic process"/>
    <property type="evidence" value="ECO:0007669"/>
    <property type="project" value="TreeGrafter"/>
</dbReference>
<accession>A0A4Z0BNB7</accession>
<dbReference type="PANTHER" id="PTHR42724">
    <property type="entry name" value="TETRAACYLDISACCHARIDE 4'-KINASE"/>
    <property type="match status" value="1"/>
</dbReference>
<dbReference type="UniPathway" id="UPA00359">
    <property type="reaction ID" value="UER00482"/>
</dbReference>
<keyword evidence="8 13" id="KW-0547">Nucleotide-binding</keyword>
<dbReference type="AlphaFoldDB" id="A0A4Z0BNB7"/>
<evidence type="ECO:0000256" key="6">
    <source>
        <dbReference type="ARBA" id="ARBA00022556"/>
    </source>
</evidence>
<dbReference type="GO" id="GO:0005524">
    <property type="term" value="F:ATP binding"/>
    <property type="evidence" value="ECO:0007669"/>
    <property type="project" value="UniProtKB-UniRule"/>
</dbReference>
<dbReference type="Proteomes" id="UP000298180">
    <property type="component" value="Unassembled WGS sequence"/>
</dbReference>
<gene>
    <name evidence="13" type="primary">lpxK</name>
    <name evidence="14" type="ORF">EZ313_20405</name>
</gene>
<feature type="binding site" evidence="13">
    <location>
        <begin position="58"/>
        <end position="65"/>
    </location>
    <ligand>
        <name>ATP</name>
        <dbReference type="ChEBI" id="CHEBI:30616"/>
    </ligand>
</feature>
<evidence type="ECO:0000256" key="13">
    <source>
        <dbReference type="HAMAP-Rule" id="MF_00409"/>
    </source>
</evidence>
<proteinExistence type="inferred from homology"/>
<name>A0A4Z0BNB7_9BURK</name>
<comment type="pathway">
    <text evidence="2 13">Glycolipid biosynthesis; lipid IV(A) biosynthesis; lipid IV(A) from (3R)-3-hydroxytetradecanoyl-[acyl-carrier-protein] and UDP-N-acetyl-alpha-D-glucosamine: step 6/6.</text>
</comment>
<comment type="catalytic activity">
    <reaction evidence="13">
        <text>a lipid A disaccharide + ATP = a lipid IVA + ADP + H(+)</text>
        <dbReference type="Rhea" id="RHEA:67840"/>
        <dbReference type="ChEBI" id="CHEBI:15378"/>
        <dbReference type="ChEBI" id="CHEBI:30616"/>
        <dbReference type="ChEBI" id="CHEBI:176343"/>
        <dbReference type="ChEBI" id="CHEBI:176425"/>
        <dbReference type="ChEBI" id="CHEBI:456216"/>
        <dbReference type="EC" id="2.7.1.130"/>
    </reaction>
</comment>
<dbReference type="SUPFAM" id="SSF52540">
    <property type="entry name" value="P-loop containing nucleoside triphosphate hydrolases"/>
    <property type="match status" value="1"/>
</dbReference>
<dbReference type="GO" id="GO:0005886">
    <property type="term" value="C:plasma membrane"/>
    <property type="evidence" value="ECO:0007669"/>
    <property type="project" value="TreeGrafter"/>
</dbReference>
<dbReference type="HAMAP" id="MF_00409">
    <property type="entry name" value="LpxK"/>
    <property type="match status" value="1"/>
</dbReference>
<dbReference type="EMBL" id="SMLM01000003">
    <property type="protein sequence ID" value="TFZ00807.1"/>
    <property type="molecule type" value="Genomic_DNA"/>
</dbReference>
<evidence type="ECO:0000256" key="11">
    <source>
        <dbReference type="ARBA" id="ARBA00023098"/>
    </source>
</evidence>
<evidence type="ECO:0000256" key="9">
    <source>
        <dbReference type="ARBA" id="ARBA00022777"/>
    </source>
</evidence>
<sequence length="332" mass="36538">MREALQRAWLRRGPLALLLLPFSLLLLPLVRLRRRLYRTGVLASQKATVPVVVIGNVVAGGAGKTPVVMAVAERLGRSGLKVAVVSRGHGREGAECLEVTPHSDPARSGDEPLLIASRCRVPVFVARRRAEAVKAALRAHPDTDVVLSDDGLQHYAMARDIEVCVFDDRGLGNGWLLPAGPLREPWPRPVDIVLRTPGAQDLPGFLVRRRLATYAWRADGERVELSSFTGQECDALAGIARPQAFFDMLKAAGIRLRRTWALDDHHDFGSDGPWLHGDAPLLCTEKDAVKLWRKHPPAWAVPLELEIEDGFWSQLESLLRPKLSSPHGPQTA</sequence>
<keyword evidence="11 13" id="KW-0443">Lipid metabolism</keyword>
<evidence type="ECO:0000256" key="3">
    <source>
        <dbReference type="ARBA" id="ARBA00012071"/>
    </source>
</evidence>
<keyword evidence="5 13" id="KW-0444">Lipid biosynthesis</keyword>
<evidence type="ECO:0000256" key="1">
    <source>
        <dbReference type="ARBA" id="ARBA00002274"/>
    </source>
</evidence>
<keyword evidence="9 13" id="KW-0418">Kinase</keyword>
<evidence type="ECO:0000313" key="14">
    <source>
        <dbReference type="EMBL" id="TFZ00807.1"/>
    </source>
</evidence>
<dbReference type="GO" id="GO:0009029">
    <property type="term" value="F:lipid-A 4'-kinase activity"/>
    <property type="evidence" value="ECO:0007669"/>
    <property type="project" value="UniProtKB-UniRule"/>
</dbReference>
<comment type="function">
    <text evidence="1 13">Transfers the gamma-phosphate of ATP to the 4'-position of a tetraacyldisaccharide 1-phosphate intermediate (termed DS-1-P) to form tetraacyldisaccharide 1,4'-bis-phosphate (lipid IVA).</text>
</comment>
<evidence type="ECO:0000256" key="2">
    <source>
        <dbReference type="ARBA" id="ARBA00004870"/>
    </source>
</evidence>
<evidence type="ECO:0000256" key="8">
    <source>
        <dbReference type="ARBA" id="ARBA00022741"/>
    </source>
</evidence>
<dbReference type="OrthoDB" id="9766423at2"/>
<keyword evidence="7 13" id="KW-0808">Transferase</keyword>
<dbReference type="GO" id="GO:0009245">
    <property type="term" value="P:lipid A biosynthetic process"/>
    <property type="evidence" value="ECO:0007669"/>
    <property type="project" value="UniProtKB-UniRule"/>
</dbReference>
<keyword evidence="6 13" id="KW-0441">Lipid A biosynthesis</keyword>
<evidence type="ECO:0000256" key="7">
    <source>
        <dbReference type="ARBA" id="ARBA00022679"/>
    </source>
</evidence>
<dbReference type="PANTHER" id="PTHR42724:SF1">
    <property type="entry name" value="TETRAACYLDISACCHARIDE 4'-KINASE, MITOCHONDRIAL-RELATED"/>
    <property type="match status" value="1"/>
</dbReference>
<dbReference type="Pfam" id="PF02606">
    <property type="entry name" value="LpxK"/>
    <property type="match status" value="1"/>
</dbReference>
<organism evidence="14 15">
    <name type="scientific">Ramlibacter henchirensis</name>
    <dbReference type="NCBI Taxonomy" id="204072"/>
    <lineage>
        <taxon>Bacteria</taxon>
        <taxon>Pseudomonadati</taxon>
        <taxon>Pseudomonadota</taxon>
        <taxon>Betaproteobacteria</taxon>
        <taxon>Burkholderiales</taxon>
        <taxon>Comamonadaceae</taxon>
        <taxon>Ramlibacter</taxon>
    </lineage>
</organism>
<keyword evidence="10 13" id="KW-0067">ATP-binding</keyword>
<evidence type="ECO:0000256" key="5">
    <source>
        <dbReference type="ARBA" id="ARBA00022516"/>
    </source>
</evidence>
<keyword evidence="15" id="KW-1185">Reference proteome</keyword>
<protein>
    <recommendedName>
        <fullName evidence="4 13">Tetraacyldisaccharide 4'-kinase</fullName>
        <ecNumber evidence="3 13">2.7.1.130</ecNumber>
    </recommendedName>
    <alternativeName>
        <fullName evidence="12 13">Lipid A 4'-kinase</fullName>
    </alternativeName>
</protein>
<comment type="similarity">
    <text evidence="13">Belongs to the LpxK family.</text>
</comment>
<dbReference type="EC" id="2.7.1.130" evidence="3 13"/>
<evidence type="ECO:0000256" key="10">
    <source>
        <dbReference type="ARBA" id="ARBA00022840"/>
    </source>
</evidence>